<evidence type="ECO:0000256" key="3">
    <source>
        <dbReference type="ARBA" id="ARBA00022729"/>
    </source>
</evidence>
<name>A0ABD3IIQ7_EUCGL</name>
<evidence type="ECO:0000256" key="6">
    <source>
        <dbReference type="SAM" id="SignalP"/>
    </source>
</evidence>
<keyword evidence="2" id="KW-0812">Transmembrane</keyword>
<feature type="domain" description="Wall-associated receptor kinase galacturonan-binding" evidence="7">
    <location>
        <begin position="28"/>
        <end position="70"/>
    </location>
</feature>
<gene>
    <name evidence="8" type="ORF">ACJRO7_006400</name>
</gene>
<feature type="chain" id="PRO_5044880283" description="Wall-associated receptor kinase galacturonan-binding domain-containing protein" evidence="6">
    <location>
        <begin position="23"/>
        <end position="235"/>
    </location>
</feature>
<comment type="subcellular location">
    <subcellularLocation>
        <location evidence="1">Membrane</location>
        <topology evidence="1">Single-pass membrane protein</topology>
    </subcellularLocation>
</comment>
<keyword evidence="4" id="KW-1133">Transmembrane helix</keyword>
<dbReference type="EMBL" id="JBJKBG010000011">
    <property type="protein sequence ID" value="KAL3714473.1"/>
    <property type="molecule type" value="Genomic_DNA"/>
</dbReference>
<dbReference type="Proteomes" id="UP001634007">
    <property type="component" value="Unassembled WGS sequence"/>
</dbReference>
<dbReference type="AlphaFoldDB" id="A0ABD3IIQ7"/>
<sequence>MHEDQLLLALFLLLLSQSFIIAIEDNQCTTSCGEIANISYPFRLRGDPKICGNPNYELACINNRTVLDFDSAKLQRGNCSSLPLRSLSCHSFRLQPNSYKCGAYEFYGRELSKTVSIVNCQKAVASQFYLDVSPCLDGVELSNFSSTRGRLYAMVDANISNMEIACTIELMAMIPGWVDGDDLRSYAQIHEQMVYGFELSWLPIAAEMYCKHHYYWDISRQHEHQIQCGPKSKNF</sequence>
<organism evidence="8 9">
    <name type="scientific">Eucalyptus globulus</name>
    <name type="common">Tasmanian blue gum</name>
    <dbReference type="NCBI Taxonomy" id="34317"/>
    <lineage>
        <taxon>Eukaryota</taxon>
        <taxon>Viridiplantae</taxon>
        <taxon>Streptophyta</taxon>
        <taxon>Embryophyta</taxon>
        <taxon>Tracheophyta</taxon>
        <taxon>Spermatophyta</taxon>
        <taxon>Magnoliopsida</taxon>
        <taxon>eudicotyledons</taxon>
        <taxon>Gunneridae</taxon>
        <taxon>Pentapetalae</taxon>
        <taxon>rosids</taxon>
        <taxon>malvids</taxon>
        <taxon>Myrtales</taxon>
        <taxon>Myrtaceae</taxon>
        <taxon>Myrtoideae</taxon>
        <taxon>Eucalypteae</taxon>
        <taxon>Eucalyptus</taxon>
    </lineage>
</organism>
<evidence type="ECO:0000313" key="8">
    <source>
        <dbReference type="EMBL" id="KAL3714473.1"/>
    </source>
</evidence>
<evidence type="ECO:0000256" key="2">
    <source>
        <dbReference type="ARBA" id="ARBA00022692"/>
    </source>
</evidence>
<feature type="signal peptide" evidence="6">
    <location>
        <begin position="1"/>
        <end position="22"/>
    </location>
</feature>
<keyword evidence="9" id="KW-1185">Reference proteome</keyword>
<dbReference type="GO" id="GO:0016020">
    <property type="term" value="C:membrane"/>
    <property type="evidence" value="ECO:0007669"/>
    <property type="project" value="UniProtKB-SubCell"/>
</dbReference>
<dbReference type="PANTHER" id="PTHR33138:SF76">
    <property type="entry name" value="WALL-ASSOCIATED RECEPTOR KINASE CARBOXY-TERMINAL PROTEIN"/>
    <property type="match status" value="1"/>
</dbReference>
<dbReference type="Pfam" id="PF13947">
    <property type="entry name" value="GUB_WAK_bind"/>
    <property type="match status" value="1"/>
</dbReference>
<evidence type="ECO:0000256" key="5">
    <source>
        <dbReference type="ARBA" id="ARBA00023136"/>
    </source>
</evidence>
<evidence type="ECO:0000256" key="4">
    <source>
        <dbReference type="ARBA" id="ARBA00022989"/>
    </source>
</evidence>
<accession>A0ABD3IIQ7</accession>
<reference evidence="8 9" key="1">
    <citation type="submission" date="2024-11" db="EMBL/GenBank/DDBJ databases">
        <title>Chromosome-level genome assembly of Eucalyptus globulus Labill. provides insights into its genome evolution.</title>
        <authorList>
            <person name="Li X."/>
        </authorList>
    </citation>
    <scope>NUCLEOTIDE SEQUENCE [LARGE SCALE GENOMIC DNA]</scope>
    <source>
        <strain evidence="8">CL2024</strain>
        <tissue evidence="8">Fresh tender leaves</tissue>
    </source>
</reference>
<keyword evidence="5" id="KW-0472">Membrane</keyword>
<evidence type="ECO:0000313" key="9">
    <source>
        <dbReference type="Proteomes" id="UP001634007"/>
    </source>
</evidence>
<comment type="caution">
    <text evidence="8">The sequence shown here is derived from an EMBL/GenBank/DDBJ whole genome shotgun (WGS) entry which is preliminary data.</text>
</comment>
<evidence type="ECO:0000259" key="7">
    <source>
        <dbReference type="Pfam" id="PF13947"/>
    </source>
</evidence>
<dbReference type="PANTHER" id="PTHR33138">
    <property type="entry name" value="OS01G0690200 PROTEIN"/>
    <property type="match status" value="1"/>
</dbReference>
<protein>
    <recommendedName>
        <fullName evidence="7">Wall-associated receptor kinase galacturonan-binding domain-containing protein</fullName>
    </recommendedName>
</protein>
<evidence type="ECO:0000256" key="1">
    <source>
        <dbReference type="ARBA" id="ARBA00004167"/>
    </source>
</evidence>
<keyword evidence="3 6" id="KW-0732">Signal</keyword>
<proteinExistence type="predicted"/>
<dbReference type="InterPro" id="IPR025287">
    <property type="entry name" value="WAK_GUB"/>
</dbReference>